<protein>
    <submittedName>
        <fullName evidence="3">Uncharacterized protein</fullName>
    </submittedName>
</protein>
<reference evidence="3 4" key="1">
    <citation type="submission" date="2019-08" db="EMBL/GenBank/DDBJ databases">
        <authorList>
            <person name="Seo M.-J."/>
        </authorList>
    </citation>
    <scope>NUCLEOTIDE SEQUENCE [LARGE SCALE GENOMIC DNA]</scope>
    <source>
        <strain evidence="3 4">KIGAM108</strain>
    </source>
</reference>
<evidence type="ECO:0000256" key="1">
    <source>
        <dbReference type="SAM" id="MobiDB-lite"/>
    </source>
</evidence>
<dbReference type="RefSeq" id="WP_149071034.1">
    <property type="nucleotide sequence ID" value="NZ_VTHL01000010.1"/>
</dbReference>
<dbReference type="Proteomes" id="UP000322791">
    <property type="component" value="Unassembled WGS sequence"/>
</dbReference>
<evidence type="ECO:0000313" key="4">
    <source>
        <dbReference type="Proteomes" id="UP000322791"/>
    </source>
</evidence>
<feature type="chain" id="PRO_5023108364" evidence="2">
    <location>
        <begin position="23"/>
        <end position="101"/>
    </location>
</feature>
<keyword evidence="4" id="KW-1185">Reference proteome</keyword>
<dbReference type="EMBL" id="VTHL01000010">
    <property type="protein sequence ID" value="TYZ09239.1"/>
    <property type="molecule type" value="Genomic_DNA"/>
</dbReference>
<feature type="compositionally biased region" description="Low complexity" evidence="1">
    <location>
        <begin position="21"/>
        <end position="35"/>
    </location>
</feature>
<proteinExistence type="predicted"/>
<comment type="caution">
    <text evidence="3">The sequence shown here is derived from an EMBL/GenBank/DDBJ whole genome shotgun (WGS) entry which is preliminary data.</text>
</comment>
<organism evidence="3 4">
    <name type="scientific">Hymenobacter lutimineralis</name>
    <dbReference type="NCBI Taxonomy" id="2606448"/>
    <lineage>
        <taxon>Bacteria</taxon>
        <taxon>Pseudomonadati</taxon>
        <taxon>Bacteroidota</taxon>
        <taxon>Cytophagia</taxon>
        <taxon>Cytophagales</taxon>
        <taxon>Hymenobacteraceae</taxon>
        <taxon>Hymenobacter</taxon>
    </lineage>
</organism>
<feature type="compositionally biased region" description="Basic residues" evidence="1">
    <location>
        <begin position="40"/>
        <end position="76"/>
    </location>
</feature>
<accession>A0A5D6V344</accession>
<feature type="region of interest" description="Disordered" evidence="1">
    <location>
        <begin position="21"/>
        <end position="101"/>
    </location>
</feature>
<gene>
    <name evidence="3" type="ORF">FY528_10855</name>
</gene>
<feature type="signal peptide" evidence="2">
    <location>
        <begin position="1"/>
        <end position="22"/>
    </location>
</feature>
<keyword evidence="2" id="KW-0732">Signal</keyword>
<evidence type="ECO:0000256" key="2">
    <source>
        <dbReference type="SAM" id="SignalP"/>
    </source>
</evidence>
<dbReference type="AlphaFoldDB" id="A0A5D6V344"/>
<sequence>MPKLVFLLLLALLMVVSPEMSSAEPTASASPEAATLGPPKVHRPNYKRYRGNSRSKKRRRGLFKRWAARRKAKRQQKAAPPRRGVIRVDAPDVKMPPKPQP</sequence>
<evidence type="ECO:0000313" key="3">
    <source>
        <dbReference type="EMBL" id="TYZ09239.1"/>
    </source>
</evidence>
<name>A0A5D6V344_9BACT</name>